<dbReference type="InterPro" id="IPR050553">
    <property type="entry name" value="Thioredoxin_ResA/DsbE_sf"/>
</dbReference>
<evidence type="ECO:0000313" key="3">
    <source>
        <dbReference type="EMBL" id="KID58351.1"/>
    </source>
</evidence>
<dbReference type="RefSeq" id="WP_039608645.1">
    <property type="nucleotide sequence ID" value="NZ_JWIC01000004.1"/>
</dbReference>
<feature type="transmembrane region" description="Helical" evidence="1">
    <location>
        <begin position="6"/>
        <end position="24"/>
    </location>
</feature>
<dbReference type="InterPro" id="IPR013766">
    <property type="entry name" value="Thioredoxin_domain"/>
</dbReference>
<dbReference type="Gene3D" id="3.40.30.10">
    <property type="entry name" value="Glutaredoxin"/>
    <property type="match status" value="1"/>
</dbReference>
<name>A0A0C1QCI2_9GAMM</name>
<gene>
    <name evidence="3" type="ORF">JF50_06685</name>
</gene>
<keyword evidence="1" id="KW-0472">Membrane</keyword>
<protein>
    <submittedName>
        <fullName evidence="3">Heme-binding protein</fullName>
    </submittedName>
</protein>
<dbReference type="PROSITE" id="PS51352">
    <property type="entry name" value="THIOREDOXIN_2"/>
    <property type="match status" value="1"/>
</dbReference>
<keyword evidence="1" id="KW-0812">Transmembrane</keyword>
<proteinExistence type="predicted"/>
<dbReference type="GO" id="GO:0016209">
    <property type="term" value="F:antioxidant activity"/>
    <property type="evidence" value="ECO:0007669"/>
    <property type="project" value="InterPro"/>
</dbReference>
<dbReference type="Proteomes" id="UP000031327">
    <property type="component" value="Unassembled WGS sequence"/>
</dbReference>
<dbReference type="PANTHER" id="PTHR42852">
    <property type="entry name" value="THIOL:DISULFIDE INTERCHANGE PROTEIN DSBE"/>
    <property type="match status" value="1"/>
</dbReference>
<evidence type="ECO:0000259" key="2">
    <source>
        <dbReference type="PROSITE" id="PS51352"/>
    </source>
</evidence>
<dbReference type="InterPro" id="IPR036249">
    <property type="entry name" value="Thioredoxin-like_sf"/>
</dbReference>
<dbReference type="SUPFAM" id="SSF52833">
    <property type="entry name" value="Thioredoxin-like"/>
    <property type="match status" value="1"/>
</dbReference>
<dbReference type="InterPro" id="IPR000866">
    <property type="entry name" value="AhpC/TSA"/>
</dbReference>
<organism evidence="3 4">
    <name type="scientific">Pseudoalteromonas luteoviolacea</name>
    <dbReference type="NCBI Taxonomy" id="43657"/>
    <lineage>
        <taxon>Bacteria</taxon>
        <taxon>Pseudomonadati</taxon>
        <taxon>Pseudomonadota</taxon>
        <taxon>Gammaproteobacteria</taxon>
        <taxon>Alteromonadales</taxon>
        <taxon>Pseudoalteromonadaceae</taxon>
        <taxon>Pseudoalteromonas</taxon>
    </lineage>
</organism>
<dbReference type="PANTHER" id="PTHR42852:SF17">
    <property type="entry name" value="THIOREDOXIN-LIKE PROTEIN HI_1115"/>
    <property type="match status" value="1"/>
</dbReference>
<sequence>MIKSLFNIIVFIVIFAAVLTYQELGMLEDDGKQSAPYFSLPLLENTSQRYDISQLQGERSVIYFFAPWCNICRYSMPNIDKLHRQGKVNAVAIALDFQSTEEVKAFSKDLNLSMPVLLGNQKTAQDYKVKAYPTYYVMDPKLKVIERSIGYSSELGIRLRL</sequence>
<dbReference type="CDD" id="cd02966">
    <property type="entry name" value="TlpA_like_family"/>
    <property type="match status" value="1"/>
</dbReference>
<keyword evidence="1" id="KW-1133">Transmembrane helix</keyword>
<dbReference type="EMBL" id="JWIC01000004">
    <property type="protein sequence ID" value="KID58351.1"/>
    <property type="molecule type" value="Genomic_DNA"/>
</dbReference>
<dbReference type="Pfam" id="PF00578">
    <property type="entry name" value="AhpC-TSA"/>
    <property type="match status" value="1"/>
</dbReference>
<dbReference type="OrthoDB" id="9796554at2"/>
<accession>A0A0C1QCI2</accession>
<evidence type="ECO:0000256" key="1">
    <source>
        <dbReference type="SAM" id="Phobius"/>
    </source>
</evidence>
<dbReference type="GO" id="GO:0016491">
    <property type="term" value="F:oxidoreductase activity"/>
    <property type="evidence" value="ECO:0007669"/>
    <property type="project" value="InterPro"/>
</dbReference>
<comment type="caution">
    <text evidence="3">The sequence shown here is derived from an EMBL/GenBank/DDBJ whole genome shotgun (WGS) entry which is preliminary data.</text>
</comment>
<reference evidence="3 4" key="1">
    <citation type="submission" date="2014-12" db="EMBL/GenBank/DDBJ databases">
        <title>Draft Genome Sequence of Pseudoalteromonas luteoviolacea HI1.</title>
        <authorList>
            <person name="Asahina A.Y."/>
            <person name="Hadfield M.G."/>
        </authorList>
    </citation>
    <scope>NUCLEOTIDE SEQUENCE [LARGE SCALE GENOMIC DNA]</scope>
    <source>
        <strain evidence="3 4">HI1</strain>
    </source>
</reference>
<feature type="domain" description="Thioredoxin" evidence="2">
    <location>
        <begin position="29"/>
        <end position="161"/>
    </location>
</feature>
<evidence type="ECO:0000313" key="4">
    <source>
        <dbReference type="Proteomes" id="UP000031327"/>
    </source>
</evidence>
<dbReference type="AlphaFoldDB" id="A0A0C1QCI2"/>